<organism evidence="2 3">
    <name type="scientific">Claviceps africana</name>
    <dbReference type="NCBI Taxonomy" id="83212"/>
    <lineage>
        <taxon>Eukaryota</taxon>
        <taxon>Fungi</taxon>
        <taxon>Dikarya</taxon>
        <taxon>Ascomycota</taxon>
        <taxon>Pezizomycotina</taxon>
        <taxon>Sordariomycetes</taxon>
        <taxon>Hypocreomycetidae</taxon>
        <taxon>Hypocreales</taxon>
        <taxon>Clavicipitaceae</taxon>
        <taxon>Claviceps</taxon>
    </lineage>
</organism>
<dbReference type="AlphaFoldDB" id="A0A8K0NGC5"/>
<feature type="region of interest" description="Disordered" evidence="1">
    <location>
        <begin position="302"/>
        <end position="496"/>
    </location>
</feature>
<dbReference type="OrthoDB" id="5401786at2759"/>
<dbReference type="EMBL" id="SRPY01000776">
    <property type="protein sequence ID" value="KAG5917915.1"/>
    <property type="molecule type" value="Genomic_DNA"/>
</dbReference>
<evidence type="ECO:0000256" key="1">
    <source>
        <dbReference type="SAM" id="MobiDB-lite"/>
    </source>
</evidence>
<dbReference type="Proteomes" id="UP000811619">
    <property type="component" value="Unassembled WGS sequence"/>
</dbReference>
<feature type="compositionally biased region" description="Basic and acidic residues" evidence="1">
    <location>
        <begin position="445"/>
        <end position="461"/>
    </location>
</feature>
<evidence type="ECO:0000313" key="2">
    <source>
        <dbReference type="EMBL" id="KAG5917915.1"/>
    </source>
</evidence>
<feature type="compositionally biased region" description="Basic residues" evidence="1">
    <location>
        <begin position="407"/>
        <end position="418"/>
    </location>
</feature>
<feature type="region of interest" description="Disordered" evidence="1">
    <location>
        <begin position="38"/>
        <end position="60"/>
    </location>
</feature>
<gene>
    <name evidence="2" type="ORF">E4U42_007069</name>
</gene>
<name>A0A8K0NGC5_9HYPO</name>
<reference evidence="2" key="1">
    <citation type="journal article" date="2020" name="bioRxiv">
        <title>Whole genome comparisons of ergot fungi reveals the divergence and evolution of species within the genus Claviceps are the result of varying mechanisms driving genome evolution and host range expansion.</title>
        <authorList>
            <person name="Wyka S.A."/>
            <person name="Mondo S.J."/>
            <person name="Liu M."/>
            <person name="Dettman J."/>
            <person name="Nalam V."/>
            <person name="Broders K.D."/>
        </authorList>
    </citation>
    <scope>NUCLEOTIDE SEQUENCE</scope>
    <source>
        <strain evidence="2">CCC 489</strain>
    </source>
</reference>
<feature type="compositionally biased region" description="Basic residues" evidence="1">
    <location>
        <begin position="485"/>
        <end position="496"/>
    </location>
</feature>
<accession>A0A8K0NGC5</accession>
<protein>
    <submittedName>
        <fullName evidence="2">Uncharacterized protein</fullName>
    </submittedName>
</protein>
<sequence>MFRTMDVQASGAFLVDEALARLAADPEELDRARRRFNMSPPAYASPSGTTTEFPSPGTPRTRLRAIRESRLWLAHEASKPSSQFSAETRKERERILERHRTHPGEGPSGAPLIDLAADIVRKRWVEQGIWNESWTSDACGRWKHEEPLKPPPQRRASGEMAPGRQDMSRPAPQETGTEAEQVSTQPSEEEIRSREASRPFHQFIYQVNKERERLTDQQSVKDVAADINTTAYENVKQLWKKRQIWSPAWTVLPGMTWRHEHPREEDTLGDVSPIELLMPEGIGIAFIPQRNCAELSPVRATSEERCPQSPCVRQSSPEEPILQQPDTEMTDAPRTTPESKRDDLAVEGTSASRPPMETTSTPGEQGENQDSPPPPTQTSPKTAKDLPRLKTEEASSLAQQAPNPKASKPRGRRRRRNRKTSETELDGDSTAATYQQRRSMRTRRGAKDQPEDIHPRIDKSAASKTRKPCADDAPPDASVKSQGVTKRRSPRKKPDV</sequence>
<feature type="compositionally biased region" description="Basic and acidic residues" evidence="1">
    <location>
        <begin position="382"/>
        <end position="393"/>
    </location>
</feature>
<comment type="caution">
    <text evidence="2">The sequence shown here is derived from an EMBL/GenBank/DDBJ whole genome shotgun (WGS) entry which is preliminary data.</text>
</comment>
<feature type="region of interest" description="Disordered" evidence="1">
    <location>
        <begin position="141"/>
        <end position="195"/>
    </location>
</feature>
<feature type="compositionally biased region" description="Polar residues" evidence="1">
    <location>
        <begin position="174"/>
        <end position="186"/>
    </location>
</feature>
<keyword evidence="3" id="KW-1185">Reference proteome</keyword>
<proteinExistence type="predicted"/>
<feature type="compositionally biased region" description="Polar residues" evidence="1">
    <location>
        <begin position="349"/>
        <end position="368"/>
    </location>
</feature>
<evidence type="ECO:0000313" key="3">
    <source>
        <dbReference type="Proteomes" id="UP000811619"/>
    </source>
</evidence>